<evidence type="ECO:0000259" key="3">
    <source>
        <dbReference type="Pfam" id="PF23658"/>
    </source>
</evidence>
<dbReference type="STRING" id="149040.A0A194XE44"/>
<keyword evidence="5" id="KW-1185">Reference proteome</keyword>
<dbReference type="KEGG" id="psco:LY89DRAFT_615243"/>
<dbReference type="InterPro" id="IPR029045">
    <property type="entry name" value="ClpP/crotonase-like_dom_sf"/>
</dbReference>
<dbReference type="RefSeq" id="XP_018072805.1">
    <property type="nucleotide sequence ID" value="XM_018210718.1"/>
</dbReference>
<dbReference type="InterPro" id="IPR005151">
    <property type="entry name" value="Tail-specific_protease"/>
</dbReference>
<reference evidence="4 5" key="1">
    <citation type="submission" date="2015-10" db="EMBL/GenBank/DDBJ databases">
        <title>Full genome of DAOMC 229536 Phialocephala scopiformis, a fungal endophyte of spruce producing the potent anti-insectan compound rugulosin.</title>
        <authorList>
            <consortium name="DOE Joint Genome Institute"/>
            <person name="Walker A.K."/>
            <person name="Frasz S.L."/>
            <person name="Seifert K.A."/>
            <person name="Miller J.D."/>
            <person name="Mondo S.J."/>
            <person name="Labutti K."/>
            <person name="Lipzen A."/>
            <person name="Dockter R."/>
            <person name="Kennedy M."/>
            <person name="Grigoriev I.V."/>
            <person name="Spatafora J.W."/>
        </authorList>
    </citation>
    <scope>NUCLEOTIDE SEQUENCE [LARGE SCALE GENOMIC DNA]</scope>
    <source>
        <strain evidence="4 5">CBS 120377</strain>
    </source>
</reference>
<dbReference type="Proteomes" id="UP000070700">
    <property type="component" value="Unassembled WGS sequence"/>
</dbReference>
<dbReference type="AlphaFoldDB" id="A0A194XE44"/>
<accession>A0A194XE44</accession>
<evidence type="ECO:0000313" key="5">
    <source>
        <dbReference type="Proteomes" id="UP000070700"/>
    </source>
</evidence>
<dbReference type="EMBL" id="KQ947413">
    <property type="protein sequence ID" value="KUJ18450.1"/>
    <property type="molecule type" value="Genomic_DNA"/>
</dbReference>
<gene>
    <name evidence="4" type="ORF">LY89DRAFT_615243</name>
</gene>
<name>A0A194XE44_MOLSC</name>
<feature type="chain" id="PRO_5008268139" evidence="1">
    <location>
        <begin position="18"/>
        <end position="735"/>
    </location>
</feature>
<keyword evidence="1" id="KW-0732">Signal</keyword>
<evidence type="ECO:0000313" key="4">
    <source>
        <dbReference type="EMBL" id="KUJ18450.1"/>
    </source>
</evidence>
<evidence type="ECO:0000259" key="2">
    <source>
        <dbReference type="Pfam" id="PF03572"/>
    </source>
</evidence>
<feature type="signal peptide" evidence="1">
    <location>
        <begin position="1"/>
        <end position="17"/>
    </location>
</feature>
<sequence>MQLQTLIFVLLTVGVRASPTVTSPYDAATACAVVSSSASAFLAISPKATPTVEAQLGYDCLASVPLHAQRAKDLVEAMLPFVQWQTTIEYLKSPPEGYTEPAVDLPSGFAAVIANISSGVYQTEYEFQVQLWKVVNSAHDGHFRFLPDLLSKAIAFRRPFPLVSVSFDGISSPKVYSYYDVIASQSSGIVPSALASIEGDEASEYIEKLSQLGALNDPDASYNSMFFSPAFAAESPGWQGYFAGSGRFSWIYPGPNTTITFANGTAFTVFNKAAVIGDFSGVTDGNSFYQKFCMGTPTTTVNSTTTSVATPSTTSSATSTAVVSAIGYPLPVVISSDQQVSGYYLPNSTVAVLSMISFDPTVPIQFQQVVQKFLASAKADGKKKLIVDLAANGGGLILQGYDTFRMLFPQIVQDGNTRFRDTPEFMALAQTISSGLPPGFDPYTSDDDLLISAWETVPNYRFDYNIMNEPFSSFNEKFAPHQYYGDNFTNIIRWNLNDNLTTINETYGMGEYITGYGPRANFTQPFAADDIVMIYDGYCASTCTIFSEFMRTQASVKSIAYGGRPNTNTSTPLIQAIGGVKGTNNYGYSYISSLASAALELNPTTIQSAFLRPLTNMLPYERSTDTSINVRDNILPGNLGDGTPAQFIYEPADCRLFYTPAMMANVTAIWEAAALAAWGGGNCNAGSLPSSNISSRRGLGSREEAMRVTEVVDIHLSTPLRSEEWVAKFAMSFPK</sequence>
<dbReference type="Pfam" id="PF23658">
    <property type="entry name" value="PDZ_CPAF_rel"/>
    <property type="match status" value="1"/>
</dbReference>
<feature type="domain" description="Tail specific protease" evidence="2">
    <location>
        <begin position="350"/>
        <end position="557"/>
    </location>
</feature>
<dbReference type="GO" id="GO:0006508">
    <property type="term" value="P:proteolysis"/>
    <property type="evidence" value="ECO:0007669"/>
    <property type="project" value="InterPro"/>
</dbReference>
<dbReference type="InterPro" id="IPR056186">
    <property type="entry name" value="PDZ_CPAF-rel"/>
</dbReference>
<dbReference type="OrthoDB" id="27214at2759"/>
<dbReference type="Pfam" id="PF03572">
    <property type="entry name" value="Peptidase_S41"/>
    <property type="match status" value="1"/>
</dbReference>
<dbReference type="InParanoid" id="A0A194XE44"/>
<dbReference type="GO" id="GO:0008236">
    <property type="term" value="F:serine-type peptidase activity"/>
    <property type="evidence" value="ECO:0007669"/>
    <property type="project" value="InterPro"/>
</dbReference>
<dbReference type="GeneID" id="28820444"/>
<protein>
    <submittedName>
        <fullName evidence="4">Uncharacterized protein</fullName>
    </submittedName>
</protein>
<dbReference type="SUPFAM" id="SSF52096">
    <property type="entry name" value="ClpP/crotonase"/>
    <property type="match status" value="1"/>
</dbReference>
<organism evidence="4 5">
    <name type="scientific">Mollisia scopiformis</name>
    <name type="common">Conifer needle endophyte fungus</name>
    <name type="synonym">Phialocephala scopiformis</name>
    <dbReference type="NCBI Taxonomy" id="149040"/>
    <lineage>
        <taxon>Eukaryota</taxon>
        <taxon>Fungi</taxon>
        <taxon>Dikarya</taxon>
        <taxon>Ascomycota</taxon>
        <taxon>Pezizomycotina</taxon>
        <taxon>Leotiomycetes</taxon>
        <taxon>Helotiales</taxon>
        <taxon>Mollisiaceae</taxon>
        <taxon>Mollisia</taxon>
    </lineage>
</organism>
<proteinExistence type="predicted"/>
<dbReference type="PANTHER" id="PTHR37049:SF4">
    <property type="entry name" value="RHODANESE DOMAIN-CONTAINING PROTEIN"/>
    <property type="match status" value="1"/>
</dbReference>
<dbReference type="PANTHER" id="PTHR37049">
    <property type="entry name" value="PEPTIDASE S41 FAMILY PROTEIN"/>
    <property type="match status" value="1"/>
</dbReference>
<dbReference type="InterPro" id="IPR052766">
    <property type="entry name" value="S41A_metabolite_peptidase"/>
</dbReference>
<evidence type="ECO:0000256" key="1">
    <source>
        <dbReference type="SAM" id="SignalP"/>
    </source>
</evidence>
<feature type="domain" description="CPAF-like PDZ" evidence="3">
    <location>
        <begin position="156"/>
        <end position="279"/>
    </location>
</feature>
<dbReference type="Gene3D" id="3.90.226.10">
    <property type="entry name" value="2-enoyl-CoA Hydratase, Chain A, domain 1"/>
    <property type="match status" value="1"/>
</dbReference>